<sequence length="286" mass="31725">MLDIRTVAIDPPSASKINLAIADIAIHAALFIPTVWITWKHGKAGMVCWPIFLSYFPLRFVSDAYQIVHRNDPEIPNTVVIMTNAGSIACLTLALIGIIYEVYVTNLPTVSLWTSRTNETNSNTILPLPPKRWTEKIILGITHLANTVGIGMATYGGSPSATGAGGVANERLNKIGNCMMLFVMFGICWWLWQTGKRVTNMRPHHNFRFAKHMYRAACAALPFQLIRVGYNLTYALNRIPSLDPVMGTFLTRFILMFVMQLGVAVALVVGGWLGMGSVPRQRLEAY</sequence>
<keyword evidence="1" id="KW-0472">Membrane</keyword>
<dbReference type="InterPro" id="IPR056119">
    <property type="entry name" value="DUF7702"/>
</dbReference>
<dbReference type="Pfam" id="PF24800">
    <property type="entry name" value="DUF7702"/>
    <property type="match status" value="1"/>
</dbReference>
<dbReference type="Proteomes" id="UP000777438">
    <property type="component" value="Unassembled WGS sequence"/>
</dbReference>
<dbReference type="AlphaFoldDB" id="A0A9P9AL50"/>
<protein>
    <recommendedName>
        <fullName evidence="2">DUF7702 domain-containing protein</fullName>
    </recommendedName>
</protein>
<feature type="transmembrane region" description="Helical" evidence="1">
    <location>
        <begin position="175"/>
        <end position="192"/>
    </location>
</feature>
<proteinExistence type="predicted"/>
<dbReference type="EMBL" id="JAGPYM010000021">
    <property type="protein sequence ID" value="KAH6884140.1"/>
    <property type="molecule type" value="Genomic_DNA"/>
</dbReference>
<feature type="transmembrane region" description="Helical" evidence="1">
    <location>
        <begin position="20"/>
        <end position="39"/>
    </location>
</feature>
<keyword evidence="4" id="KW-1185">Reference proteome</keyword>
<feature type="transmembrane region" description="Helical" evidence="1">
    <location>
        <begin position="250"/>
        <end position="273"/>
    </location>
</feature>
<reference evidence="3 4" key="1">
    <citation type="journal article" date="2021" name="Nat. Commun.">
        <title>Genetic determinants of endophytism in the Arabidopsis root mycobiome.</title>
        <authorList>
            <person name="Mesny F."/>
            <person name="Miyauchi S."/>
            <person name="Thiergart T."/>
            <person name="Pickel B."/>
            <person name="Atanasova L."/>
            <person name="Karlsson M."/>
            <person name="Huettel B."/>
            <person name="Barry K.W."/>
            <person name="Haridas S."/>
            <person name="Chen C."/>
            <person name="Bauer D."/>
            <person name="Andreopoulos W."/>
            <person name="Pangilinan J."/>
            <person name="LaButti K."/>
            <person name="Riley R."/>
            <person name="Lipzen A."/>
            <person name="Clum A."/>
            <person name="Drula E."/>
            <person name="Henrissat B."/>
            <person name="Kohler A."/>
            <person name="Grigoriev I.V."/>
            <person name="Martin F.M."/>
            <person name="Hacquard S."/>
        </authorList>
    </citation>
    <scope>NUCLEOTIDE SEQUENCE [LARGE SCALE GENOMIC DNA]</scope>
    <source>
        <strain evidence="3 4">MPI-CAGE-CH-0241</strain>
    </source>
</reference>
<dbReference type="OrthoDB" id="2560628at2759"/>
<comment type="caution">
    <text evidence="3">The sequence shown here is derived from an EMBL/GenBank/DDBJ whole genome shotgun (WGS) entry which is preliminary data.</text>
</comment>
<evidence type="ECO:0000313" key="4">
    <source>
        <dbReference type="Proteomes" id="UP000777438"/>
    </source>
</evidence>
<dbReference type="PANTHER" id="PTHR42109">
    <property type="entry name" value="UNPLACED GENOMIC SCAFFOLD UM_SCAF_CONTIG_1.265, WHOLE GENOME SHOTGUN SEQUENCE"/>
    <property type="match status" value="1"/>
</dbReference>
<organism evidence="3 4">
    <name type="scientific">Thelonectria olida</name>
    <dbReference type="NCBI Taxonomy" id="1576542"/>
    <lineage>
        <taxon>Eukaryota</taxon>
        <taxon>Fungi</taxon>
        <taxon>Dikarya</taxon>
        <taxon>Ascomycota</taxon>
        <taxon>Pezizomycotina</taxon>
        <taxon>Sordariomycetes</taxon>
        <taxon>Hypocreomycetidae</taxon>
        <taxon>Hypocreales</taxon>
        <taxon>Nectriaceae</taxon>
        <taxon>Thelonectria</taxon>
    </lineage>
</organism>
<feature type="transmembrane region" description="Helical" evidence="1">
    <location>
        <begin position="213"/>
        <end position="230"/>
    </location>
</feature>
<evidence type="ECO:0000256" key="1">
    <source>
        <dbReference type="SAM" id="Phobius"/>
    </source>
</evidence>
<feature type="transmembrane region" description="Helical" evidence="1">
    <location>
        <begin position="137"/>
        <end position="155"/>
    </location>
</feature>
<feature type="transmembrane region" description="Helical" evidence="1">
    <location>
        <begin position="80"/>
        <end position="103"/>
    </location>
</feature>
<name>A0A9P9AL50_9HYPO</name>
<gene>
    <name evidence="3" type="ORF">B0T10DRAFT_493677</name>
</gene>
<keyword evidence="1" id="KW-0812">Transmembrane</keyword>
<accession>A0A9P9AL50</accession>
<evidence type="ECO:0000313" key="3">
    <source>
        <dbReference type="EMBL" id="KAH6884140.1"/>
    </source>
</evidence>
<feature type="domain" description="DUF7702" evidence="2">
    <location>
        <begin position="18"/>
        <end position="272"/>
    </location>
</feature>
<dbReference type="PANTHER" id="PTHR42109:SF2">
    <property type="entry name" value="INTEGRAL MEMBRANE PROTEIN"/>
    <property type="match status" value="1"/>
</dbReference>
<keyword evidence="1" id="KW-1133">Transmembrane helix</keyword>
<evidence type="ECO:0000259" key="2">
    <source>
        <dbReference type="Pfam" id="PF24800"/>
    </source>
</evidence>